<dbReference type="OMA" id="ELWYGLY"/>
<dbReference type="InterPro" id="IPR050092">
    <property type="entry name" value="RNase_H"/>
</dbReference>
<dbReference type="OrthoDB" id="407198at2759"/>
<dbReference type="SUPFAM" id="SSF53098">
    <property type="entry name" value="Ribonuclease H-like"/>
    <property type="match status" value="1"/>
</dbReference>
<feature type="domain" description="RNase H type-1" evidence="8">
    <location>
        <begin position="160"/>
        <end position="318"/>
    </location>
</feature>
<dbReference type="PANTHER" id="PTHR10642">
    <property type="entry name" value="RIBONUCLEASE H1"/>
    <property type="match status" value="1"/>
</dbReference>
<evidence type="ECO:0000256" key="7">
    <source>
        <dbReference type="ARBA" id="ARBA00022801"/>
    </source>
</evidence>
<dbReference type="CDD" id="cd09280">
    <property type="entry name" value="RNase_HI_eukaryote_like"/>
    <property type="match status" value="1"/>
</dbReference>
<accession>M2WTS7</accession>
<dbReference type="GO" id="GO:0043137">
    <property type="term" value="P:DNA replication, removal of RNA primer"/>
    <property type="evidence" value="ECO:0007669"/>
    <property type="project" value="TreeGrafter"/>
</dbReference>
<reference evidence="10" key="1">
    <citation type="journal article" date="2013" name="Science">
        <title>Gene transfer from bacteria and archaea facilitated evolution of an extremophilic eukaryote.</title>
        <authorList>
            <person name="Schonknecht G."/>
            <person name="Chen W.H."/>
            <person name="Ternes C.M."/>
            <person name="Barbier G.G."/>
            <person name="Shrestha R.P."/>
            <person name="Stanke M."/>
            <person name="Brautigam A."/>
            <person name="Baker B.J."/>
            <person name="Banfield J.F."/>
            <person name="Garavito R.M."/>
            <person name="Carr K."/>
            <person name="Wilkerson C."/>
            <person name="Rensing S.A."/>
            <person name="Gagneul D."/>
            <person name="Dickenson N.E."/>
            <person name="Oesterhelt C."/>
            <person name="Lercher M.J."/>
            <person name="Weber A.P."/>
        </authorList>
    </citation>
    <scope>NUCLEOTIDE SEQUENCE [LARGE SCALE GENOMIC DNA]</scope>
    <source>
        <strain evidence="10">074W</strain>
    </source>
</reference>
<evidence type="ECO:0000256" key="2">
    <source>
        <dbReference type="ARBA" id="ARBA00005300"/>
    </source>
</evidence>
<dbReference type="PROSITE" id="PS50879">
    <property type="entry name" value="RNASE_H_1"/>
    <property type="match status" value="1"/>
</dbReference>
<evidence type="ECO:0000256" key="4">
    <source>
        <dbReference type="ARBA" id="ARBA00022722"/>
    </source>
</evidence>
<keyword evidence="7 9" id="KW-0378">Hydrolase</keyword>
<dbReference type="KEGG" id="gsl:Gasu_51690"/>
<dbReference type="InterPro" id="IPR036397">
    <property type="entry name" value="RNaseH_sf"/>
</dbReference>
<dbReference type="RefSeq" id="XP_005703835.1">
    <property type="nucleotide sequence ID" value="XM_005703778.1"/>
</dbReference>
<keyword evidence="4" id="KW-0540">Nuclease</keyword>
<dbReference type="AlphaFoldDB" id="M2WTS7"/>
<dbReference type="InterPro" id="IPR037056">
    <property type="entry name" value="RNase_H1_N_sf"/>
</dbReference>
<dbReference type="Gene3D" id="3.40.970.10">
    <property type="entry name" value="Ribonuclease H1, N-terminal domain"/>
    <property type="match status" value="1"/>
</dbReference>
<keyword evidence="10" id="KW-1185">Reference proteome</keyword>
<dbReference type="EMBL" id="KB454534">
    <property type="protein sequence ID" value="EME27315.1"/>
    <property type="molecule type" value="Genomic_DNA"/>
</dbReference>
<proteinExistence type="inferred from homology"/>
<comment type="similarity">
    <text evidence="2">Belongs to the RNase H family.</text>
</comment>
<keyword evidence="5" id="KW-0479">Metal-binding</keyword>
<comment type="catalytic activity">
    <reaction evidence="1">
        <text>Endonucleolytic cleavage to 5'-phosphomonoester.</text>
        <dbReference type="EC" id="3.1.26.4"/>
    </reaction>
</comment>
<dbReference type="GO" id="GO:0046872">
    <property type="term" value="F:metal ion binding"/>
    <property type="evidence" value="ECO:0007669"/>
    <property type="project" value="UniProtKB-KW"/>
</dbReference>
<dbReference type="Proteomes" id="UP000030680">
    <property type="component" value="Unassembled WGS sequence"/>
</dbReference>
<evidence type="ECO:0000259" key="8">
    <source>
        <dbReference type="PROSITE" id="PS50879"/>
    </source>
</evidence>
<dbReference type="GO" id="GO:0003676">
    <property type="term" value="F:nucleic acid binding"/>
    <property type="evidence" value="ECO:0007669"/>
    <property type="project" value="InterPro"/>
</dbReference>
<dbReference type="InterPro" id="IPR002156">
    <property type="entry name" value="RNaseH_domain"/>
</dbReference>
<evidence type="ECO:0000256" key="5">
    <source>
        <dbReference type="ARBA" id="ARBA00022723"/>
    </source>
</evidence>
<name>M2WTS7_GALSU</name>
<dbReference type="GeneID" id="17086236"/>
<evidence type="ECO:0000256" key="6">
    <source>
        <dbReference type="ARBA" id="ARBA00022759"/>
    </source>
</evidence>
<dbReference type="Pfam" id="PF01693">
    <property type="entry name" value="Cauli_VI"/>
    <property type="match status" value="1"/>
</dbReference>
<dbReference type="PANTHER" id="PTHR10642:SF26">
    <property type="entry name" value="RIBONUCLEASE H1"/>
    <property type="match status" value="1"/>
</dbReference>
<evidence type="ECO:0000256" key="1">
    <source>
        <dbReference type="ARBA" id="ARBA00000077"/>
    </source>
</evidence>
<keyword evidence="6" id="KW-0255">Endonuclease</keyword>
<evidence type="ECO:0000313" key="9">
    <source>
        <dbReference type="EMBL" id="EME27315.1"/>
    </source>
</evidence>
<dbReference type="Pfam" id="PF00075">
    <property type="entry name" value="RNase_H"/>
    <property type="match status" value="1"/>
</dbReference>
<dbReference type="EC" id="3.1.26.4" evidence="3"/>
<dbReference type="Gene3D" id="3.30.420.10">
    <property type="entry name" value="Ribonuclease H-like superfamily/Ribonuclease H"/>
    <property type="match status" value="1"/>
</dbReference>
<organism evidence="9 10">
    <name type="scientific">Galdieria sulphuraria</name>
    <name type="common">Red alga</name>
    <dbReference type="NCBI Taxonomy" id="130081"/>
    <lineage>
        <taxon>Eukaryota</taxon>
        <taxon>Rhodophyta</taxon>
        <taxon>Bangiophyceae</taxon>
        <taxon>Galdieriales</taxon>
        <taxon>Galdieriaceae</taxon>
        <taxon>Galdieria</taxon>
    </lineage>
</organism>
<dbReference type="InterPro" id="IPR011320">
    <property type="entry name" value="RNase_H1_N"/>
</dbReference>
<gene>
    <name evidence="9" type="ORF">Gasu_51690</name>
</gene>
<dbReference type="GO" id="GO:0004523">
    <property type="term" value="F:RNA-DNA hybrid ribonuclease activity"/>
    <property type="evidence" value="ECO:0007669"/>
    <property type="project" value="UniProtKB-EC"/>
</dbReference>
<dbReference type="InterPro" id="IPR009027">
    <property type="entry name" value="Ribosomal_bL9/RNase_H1_N"/>
</dbReference>
<dbReference type="STRING" id="130081.M2WTS7"/>
<evidence type="ECO:0000256" key="3">
    <source>
        <dbReference type="ARBA" id="ARBA00012180"/>
    </source>
</evidence>
<dbReference type="eggNOG" id="KOG3752">
    <property type="taxonomic scope" value="Eukaryota"/>
</dbReference>
<dbReference type="SUPFAM" id="SSF55658">
    <property type="entry name" value="L9 N-domain-like"/>
    <property type="match status" value="1"/>
</dbReference>
<evidence type="ECO:0000313" key="10">
    <source>
        <dbReference type="Proteomes" id="UP000030680"/>
    </source>
</evidence>
<sequence length="326" mass="37612">MMIGFQLFIWLNWKRNSRLCYSFGLHTHIRWSSLCWTYWGVIPKLGMSTQKMLAGRVSKALTEKTSRRTQKYRWNSSKNKYYAIVGGKNGFTGVVDNWDACKDLVHRVRNTRYKSFKRREAAEEFVKTLAGLGEDFGTFLFQVPPNEPFTCVNPQYKEQGKRILKLYTDGACISNGSCSAKAGYGVYFGDGDSRNISRPLLGQVQTNQRAELSAMIAALESVCKEPIVYESEAEIYIYTDSRYVKDILTAGWLEQWKLNHWKRKVGELKNLDLIQRLDYLWNKVHQQSKAKIEIVWVKGHDGLKGNEEADRLATLGIHQRLSRDNV</sequence>
<protein>
    <recommendedName>
        <fullName evidence="3">ribonuclease H</fullName>
        <ecNumber evidence="3">3.1.26.4</ecNumber>
    </recommendedName>
</protein>
<dbReference type="InterPro" id="IPR012337">
    <property type="entry name" value="RNaseH-like_sf"/>
</dbReference>
<dbReference type="Gramene" id="EME27315">
    <property type="protein sequence ID" value="EME27315"/>
    <property type="gene ID" value="Gasu_51690"/>
</dbReference>